<proteinExistence type="predicted"/>
<name>A0AAV9DAZ6_ACOCL</name>
<protein>
    <submittedName>
        <fullName evidence="1">Pentatricopeptide repeat-containing protein</fullName>
    </submittedName>
</protein>
<evidence type="ECO:0000313" key="1">
    <source>
        <dbReference type="EMBL" id="KAK1298054.1"/>
    </source>
</evidence>
<reference evidence="1" key="1">
    <citation type="journal article" date="2023" name="Nat. Commun.">
        <title>Diploid and tetraploid genomes of Acorus and the evolution of monocots.</title>
        <authorList>
            <person name="Ma L."/>
            <person name="Liu K.W."/>
            <person name="Li Z."/>
            <person name="Hsiao Y.Y."/>
            <person name="Qi Y."/>
            <person name="Fu T."/>
            <person name="Tang G.D."/>
            <person name="Zhang D."/>
            <person name="Sun W.H."/>
            <person name="Liu D.K."/>
            <person name="Li Y."/>
            <person name="Chen G.Z."/>
            <person name="Liu X.D."/>
            <person name="Liao X.Y."/>
            <person name="Jiang Y.T."/>
            <person name="Yu X."/>
            <person name="Hao Y."/>
            <person name="Huang J."/>
            <person name="Zhao X.W."/>
            <person name="Ke S."/>
            <person name="Chen Y.Y."/>
            <person name="Wu W.L."/>
            <person name="Hsu J.L."/>
            <person name="Lin Y.F."/>
            <person name="Huang M.D."/>
            <person name="Li C.Y."/>
            <person name="Huang L."/>
            <person name="Wang Z.W."/>
            <person name="Zhao X."/>
            <person name="Zhong W.Y."/>
            <person name="Peng D.H."/>
            <person name="Ahmad S."/>
            <person name="Lan S."/>
            <person name="Zhang J.S."/>
            <person name="Tsai W.C."/>
            <person name="Van de Peer Y."/>
            <person name="Liu Z.J."/>
        </authorList>
    </citation>
    <scope>NUCLEOTIDE SEQUENCE</scope>
    <source>
        <strain evidence="1">CP</strain>
    </source>
</reference>
<dbReference type="Proteomes" id="UP001180020">
    <property type="component" value="Unassembled WGS sequence"/>
</dbReference>
<accession>A0AAV9DAZ6</accession>
<sequence>MPSPSPDTFCILFNRYASTRLPSDAIHAYKRAASEFEIKGEPLFTSLVDALCEHKHMIEVAEL</sequence>
<evidence type="ECO:0000313" key="2">
    <source>
        <dbReference type="Proteomes" id="UP001180020"/>
    </source>
</evidence>
<reference evidence="1" key="2">
    <citation type="submission" date="2023-06" db="EMBL/GenBank/DDBJ databases">
        <authorList>
            <person name="Ma L."/>
            <person name="Liu K.-W."/>
            <person name="Li Z."/>
            <person name="Hsiao Y.-Y."/>
            <person name="Qi Y."/>
            <person name="Fu T."/>
            <person name="Tang G."/>
            <person name="Zhang D."/>
            <person name="Sun W.-H."/>
            <person name="Liu D.-K."/>
            <person name="Li Y."/>
            <person name="Chen G.-Z."/>
            <person name="Liu X.-D."/>
            <person name="Liao X.-Y."/>
            <person name="Jiang Y.-T."/>
            <person name="Yu X."/>
            <person name="Hao Y."/>
            <person name="Huang J."/>
            <person name="Zhao X.-W."/>
            <person name="Ke S."/>
            <person name="Chen Y.-Y."/>
            <person name="Wu W.-L."/>
            <person name="Hsu J.-L."/>
            <person name="Lin Y.-F."/>
            <person name="Huang M.-D."/>
            <person name="Li C.-Y."/>
            <person name="Huang L."/>
            <person name="Wang Z.-W."/>
            <person name="Zhao X."/>
            <person name="Zhong W.-Y."/>
            <person name="Peng D.-H."/>
            <person name="Ahmad S."/>
            <person name="Lan S."/>
            <person name="Zhang J.-S."/>
            <person name="Tsai W.-C."/>
            <person name="Van De Peer Y."/>
            <person name="Liu Z.-J."/>
        </authorList>
    </citation>
    <scope>NUCLEOTIDE SEQUENCE</scope>
    <source>
        <strain evidence="1">CP</strain>
        <tissue evidence="1">Leaves</tissue>
    </source>
</reference>
<dbReference type="EMBL" id="JAUJYO010000014">
    <property type="protein sequence ID" value="KAK1298054.1"/>
    <property type="molecule type" value="Genomic_DNA"/>
</dbReference>
<dbReference type="AlphaFoldDB" id="A0AAV9DAZ6"/>
<organism evidence="1 2">
    <name type="scientific">Acorus calamus</name>
    <name type="common">Sweet flag</name>
    <dbReference type="NCBI Taxonomy" id="4465"/>
    <lineage>
        <taxon>Eukaryota</taxon>
        <taxon>Viridiplantae</taxon>
        <taxon>Streptophyta</taxon>
        <taxon>Embryophyta</taxon>
        <taxon>Tracheophyta</taxon>
        <taxon>Spermatophyta</taxon>
        <taxon>Magnoliopsida</taxon>
        <taxon>Liliopsida</taxon>
        <taxon>Acoraceae</taxon>
        <taxon>Acorus</taxon>
    </lineage>
</organism>
<keyword evidence="2" id="KW-1185">Reference proteome</keyword>
<comment type="caution">
    <text evidence="1">The sequence shown here is derived from an EMBL/GenBank/DDBJ whole genome shotgun (WGS) entry which is preliminary data.</text>
</comment>
<gene>
    <name evidence="1" type="ORF">QJS10_CPB14g00340</name>
</gene>